<evidence type="ECO:0000313" key="1">
    <source>
        <dbReference type="EMBL" id="MCL9770611.1"/>
    </source>
</evidence>
<proteinExistence type="predicted"/>
<dbReference type="Proteomes" id="UP001203342">
    <property type="component" value="Unassembled WGS sequence"/>
</dbReference>
<evidence type="ECO:0000313" key="2">
    <source>
        <dbReference type="Proteomes" id="UP001203342"/>
    </source>
</evidence>
<comment type="caution">
    <text evidence="1">The sequence shown here is derived from an EMBL/GenBank/DDBJ whole genome shotgun (WGS) entry which is preliminary data.</text>
</comment>
<protein>
    <recommendedName>
        <fullName evidence="3">DUF2946 domain-containing protein</fullName>
    </recommendedName>
</protein>
<evidence type="ECO:0008006" key="3">
    <source>
        <dbReference type="Google" id="ProtNLM"/>
    </source>
</evidence>
<gene>
    <name evidence="1" type="ORF">NAT47_09285</name>
</gene>
<accession>A0ABT0TJ53</accession>
<organism evidence="1 2">
    <name type="scientific">Flavobacterium fragile</name>
    <dbReference type="NCBI Taxonomy" id="2949085"/>
    <lineage>
        <taxon>Bacteria</taxon>
        <taxon>Pseudomonadati</taxon>
        <taxon>Bacteroidota</taxon>
        <taxon>Flavobacteriia</taxon>
        <taxon>Flavobacteriales</taxon>
        <taxon>Flavobacteriaceae</taxon>
        <taxon>Flavobacterium</taxon>
    </lineage>
</organism>
<dbReference type="EMBL" id="JAMLJN010000007">
    <property type="protein sequence ID" value="MCL9770611.1"/>
    <property type="molecule type" value="Genomic_DNA"/>
</dbReference>
<reference evidence="1 2" key="1">
    <citation type="submission" date="2022-05" db="EMBL/GenBank/DDBJ databases">
        <title>Flavobacterium sp., isolated from activated sludge.</title>
        <authorList>
            <person name="Ran Q."/>
        </authorList>
    </citation>
    <scope>NUCLEOTIDE SEQUENCE [LARGE SCALE GENOMIC DNA]</scope>
    <source>
        <strain evidence="1 2">HXWNR69</strain>
    </source>
</reference>
<name>A0ABT0TJ53_9FLAO</name>
<keyword evidence="2" id="KW-1185">Reference proteome</keyword>
<dbReference type="RefSeq" id="WP_250582130.1">
    <property type="nucleotide sequence ID" value="NZ_JAMLJN010000007.1"/>
</dbReference>
<sequence length="114" mass="13288">MKKRLIHINLFLLLAVLFAVSYQSIHTFSHDHHIKTECCDDSHHFNNKTSEKKFTESEDCPICDFKFASFLSPEVLHFDFIPSFYEIPYQFNSNESCITFEGNSFHLRGPPALV</sequence>